<dbReference type="InterPro" id="IPR001611">
    <property type="entry name" value="Leu-rich_rpt"/>
</dbReference>
<dbReference type="InterPro" id="IPR056363">
    <property type="entry name" value="LRR_LRWD1_dom"/>
</dbReference>
<reference evidence="4" key="1">
    <citation type="submission" date="2021-01" db="EMBL/GenBank/DDBJ databases">
        <authorList>
            <person name="Corre E."/>
            <person name="Pelletier E."/>
            <person name="Niang G."/>
            <person name="Scheremetjew M."/>
            <person name="Finn R."/>
            <person name="Kale V."/>
            <person name="Holt S."/>
            <person name="Cochrane G."/>
            <person name="Meng A."/>
            <person name="Brown T."/>
            <person name="Cohen L."/>
        </authorList>
    </citation>
    <scope>NUCLEOTIDE SEQUENCE</scope>
    <source>
        <strain evidence="4">NY070348D</strain>
    </source>
</reference>
<evidence type="ECO:0000313" key="4">
    <source>
        <dbReference type="EMBL" id="CAD9661842.1"/>
    </source>
</evidence>
<dbReference type="PANTHER" id="PTHR18849">
    <property type="entry name" value="LEUCINE RICH REPEAT PROTEIN"/>
    <property type="match status" value="1"/>
</dbReference>
<accession>A0A7S2W1V6</accession>
<organism evidence="4">
    <name type="scientific">Mucochytrium quahogii</name>
    <dbReference type="NCBI Taxonomy" id="96639"/>
    <lineage>
        <taxon>Eukaryota</taxon>
        <taxon>Sar</taxon>
        <taxon>Stramenopiles</taxon>
        <taxon>Bigyra</taxon>
        <taxon>Labyrinthulomycetes</taxon>
        <taxon>Thraustochytrida</taxon>
        <taxon>Thraustochytriidae</taxon>
        <taxon>Mucochytrium</taxon>
    </lineage>
</organism>
<evidence type="ECO:0000259" key="3">
    <source>
        <dbReference type="Pfam" id="PF23211"/>
    </source>
</evidence>
<gene>
    <name evidence="4" type="ORF">QSP1433_LOCUS118</name>
</gene>
<keyword evidence="2" id="KW-0677">Repeat</keyword>
<evidence type="ECO:0000256" key="2">
    <source>
        <dbReference type="ARBA" id="ARBA00022737"/>
    </source>
</evidence>
<feature type="domain" description="Leucine-rich repeat and WD repeat-containing protein 1 LRR" evidence="3">
    <location>
        <begin position="42"/>
        <end position="133"/>
    </location>
</feature>
<dbReference type="InterPro" id="IPR032675">
    <property type="entry name" value="LRR_dom_sf"/>
</dbReference>
<dbReference type="AlphaFoldDB" id="A0A7S2W1V6"/>
<dbReference type="PRINTS" id="PR00019">
    <property type="entry name" value="LEURICHRPT"/>
</dbReference>
<evidence type="ECO:0000256" key="1">
    <source>
        <dbReference type="ARBA" id="ARBA00022614"/>
    </source>
</evidence>
<proteinExistence type="predicted"/>
<dbReference type="Gene3D" id="3.80.10.10">
    <property type="entry name" value="Ribonuclease Inhibitor"/>
    <property type="match status" value="1"/>
</dbReference>
<dbReference type="SUPFAM" id="SSF52075">
    <property type="entry name" value="Outer arm dynein light chain 1"/>
    <property type="match status" value="1"/>
</dbReference>
<dbReference type="SMART" id="SM00365">
    <property type="entry name" value="LRR_SD22"/>
    <property type="match status" value="2"/>
</dbReference>
<dbReference type="Pfam" id="PF23211">
    <property type="entry name" value="LRR_LRWD1"/>
    <property type="match status" value="1"/>
</dbReference>
<sequence>MAVNMVSRAPNEQDIKRLSGSYDLEIIKRLNYSQQRIANLGMIAACKNVEELDLSGNFLENLDGIENLTSLRILNLSDNKLKNLKGIDRLKNLQVLHLEKNSLFEWEVGVKPFLLGLDKLRAIYFRGRADTGSNTLCRHPSYPLYVLQTLRTLQVIDGERVSLRETARTDALDKLCKELPPVIVPESEPWTRDFDWGSPFQVPEQLDLEINFRTAISDCKKLAKGVL</sequence>
<dbReference type="PANTHER" id="PTHR18849:SF0">
    <property type="entry name" value="CILIA- AND FLAGELLA-ASSOCIATED PROTEIN 410-RELATED"/>
    <property type="match status" value="1"/>
</dbReference>
<protein>
    <recommendedName>
        <fullName evidence="3">Leucine-rich repeat and WD repeat-containing protein 1 LRR domain-containing protein</fullName>
    </recommendedName>
</protein>
<name>A0A7S2W1V6_9STRA</name>
<dbReference type="EMBL" id="HBHK01000206">
    <property type="protein sequence ID" value="CAD9661842.1"/>
    <property type="molecule type" value="Transcribed_RNA"/>
</dbReference>
<dbReference type="PROSITE" id="PS51450">
    <property type="entry name" value="LRR"/>
    <property type="match status" value="2"/>
</dbReference>
<keyword evidence="1" id="KW-0433">Leucine-rich repeat</keyword>